<keyword evidence="3" id="KW-1185">Reference proteome</keyword>
<dbReference type="GO" id="GO:0005737">
    <property type="term" value="C:cytoplasm"/>
    <property type="evidence" value="ECO:0007669"/>
    <property type="project" value="TreeGrafter"/>
</dbReference>
<evidence type="ECO:0000313" key="3">
    <source>
        <dbReference type="Proteomes" id="UP000015105"/>
    </source>
</evidence>
<accession>A0A453BUE2</accession>
<dbReference type="Pfam" id="PF04969">
    <property type="entry name" value="CS"/>
    <property type="match status" value="1"/>
</dbReference>
<dbReference type="EnsemblPlants" id="AET2Gv20634000.2">
    <property type="protein sequence ID" value="AET2Gv20634000.2"/>
    <property type="gene ID" value="AET2Gv20634000"/>
</dbReference>
<reference evidence="3" key="1">
    <citation type="journal article" date="2014" name="Science">
        <title>Ancient hybridizations among the ancestral genomes of bread wheat.</title>
        <authorList>
            <consortium name="International Wheat Genome Sequencing Consortium,"/>
            <person name="Marcussen T."/>
            <person name="Sandve S.R."/>
            <person name="Heier L."/>
            <person name="Spannagl M."/>
            <person name="Pfeifer M."/>
            <person name="Jakobsen K.S."/>
            <person name="Wulff B.B."/>
            <person name="Steuernagel B."/>
            <person name="Mayer K.F."/>
            <person name="Olsen O.A."/>
        </authorList>
    </citation>
    <scope>NUCLEOTIDE SEQUENCE [LARGE SCALE GENOMIC DNA]</scope>
    <source>
        <strain evidence="3">cv. AL8/78</strain>
    </source>
</reference>
<dbReference type="Gramene" id="AET2Gv20634000.2">
    <property type="protein sequence ID" value="AET2Gv20634000.2"/>
    <property type="gene ID" value="AET2Gv20634000"/>
</dbReference>
<dbReference type="InterPro" id="IPR037898">
    <property type="entry name" value="NudC_fam"/>
</dbReference>
<dbReference type="PROSITE" id="PS51203">
    <property type="entry name" value="CS"/>
    <property type="match status" value="1"/>
</dbReference>
<evidence type="ECO:0000313" key="2">
    <source>
        <dbReference type="EnsemblPlants" id="AET2Gv20634000.2"/>
    </source>
</evidence>
<dbReference type="PANTHER" id="PTHR12356">
    <property type="entry name" value="NUCLEAR MOVEMENT PROTEIN NUDC"/>
    <property type="match status" value="1"/>
</dbReference>
<dbReference type="InterPro" id="IPR007052">
    <property type="entry name" value="CS_dom"/>
</dbReference>
<dbReference type="SUPFAM" id="SSF49764">
    <property type="entry name" value="HSP20-like chaperones"/>
    <property type="match status" value="1"/>
</dbReference>
<dbReference type="AlphaFoldDB" id="A0A453BUE2"/>
<evidence type="ECO:0000259" key="1">
    <source>
        <dbReference type="PROSITE" id="PS51203"/>
    </source>
</evidence>
<organism evidence="2 3">
    <name type="scientific">Aegilops tauschii subsp. strangulata</name>
    <name type="common">Goatgrass</name>
    <dbReference type="NCBI Taxonomy" id="200361"/>
    <lineage>
        <taxon>Eukaryota</taxon>
        <taxon>Viridiplantae</taxon>
        <taxon>Streptophyta</taxon>
        <taxon>Embryophyta</taxon>
        <taxon>Tracheophyta</taxon>
        <taxon>Spermatophyta</taxon>
        <taxon>Magnoliopsida</taxon>
        <taxon>Liliopsida</taxon>
        <taxon>Poales</taxon>
        <taxon>Poaceae</taxon>
        <taxon>BOP clade</taxon>
        <taxon>Pooideae</taxon>
        <taxon>Triticodae</taxon>
        <taxon>Triticeae</taxon>
        <taxon>Triticinae</taxon>
        <taxon>Aegilops</taxon>
    </lineage>
</organism>
<dbReference type="Proteomes" id="UP000015105">
    <property type="component" value="Chromosome 2D"/>
</dbReference>
<reference evidence="2" key="3">
    <citation type="journal article" date="2017" name="Nature">
        <title>Genome sequence of the progenitor of the wheat D genome Aegilops tauschii.</title>
        <authorList>
            <person name="Luo M.C."/>
            <person name="Gu Y.Q."/>
            <person name="Puiu D."/>
            <person name="Wang H."/>
            <person name="Twardziok S.O."/>
            <person name="Deal K.R."/>
            <person name="Huo N."/>
            <person name="Zhu T."/>
            <person name="Wang L."/>
            <person name="Wang Y."/>
            <person name="McGuire P.E."/>
            <person name="Liu S."/>
            <person name="Long H."/>
            <person name="Ramasamy R.K."/>
            <person name="Rodriguez J.C."/>
            <person name="Van S.L."/>
            <person name="Yuan L."/>
            <person name="Wang Z."/>
            <person name="Xia Z."/>
            <person name="Xiao L."/>
            <person name="Anderson O.D."/>
            <person name="Ouyang S."/>
            <person name="Liang Y."/>
            <person name="Zimin A.V."/>
            <person name="Pertea G."/>
            <person name="Qi P."/>
            <person name="Bennetzen J.L."/>
            <person name="Dai X."/>
            <person name="Dawson M.W."/>
            <person name="Muller H.G."/>
            <person name="Kugler K."/>
            <person name="Rivarola-Duarte L."/>
            <person name="Spannagl M."/>
            <person name="Mayer K.F.X."/>
            <person name="Lu F.H."/>
            <person name="Bevan M.W."/>
            <person name="Leroy P."/>
            <person name="Li P."/>
            <person name="You F.M."/>
            <person name="Sun Q."/>
            <person name="Liu Z."/>
            <person name="Lyons E."/>
            <person name="Wicker T."/>
            <person name="Salzberg S.L."/>
            <person name="Devos K.M."/>
            <person name="Dvorak J."/>
        </authorList>
    </citation>
    <scope>NUCLEOTIDE SEQUENCE [LARGE SCALE GENOMIC DNA]</scope>
    <source>
        <strain evidence="2">cv. AL8/78</strain>
    </source>
</reference>
<sequence>ADRLRSRFCALRRPPPPPATSTCSSRPPPQIPFAWSGVLRRRFFSISLNHRVPQPIQKPLEASRAPNPAAMAERLAPEKRHAFVHNGQKVFEWDQSLEEVNMYIELPKNVPTKLIQCVIQAGHVEVGIRGHPPYLNHDLMHPVKTDSSFWTIEDGELHITLQKREKGKTWASPIKGQGSLDPYAADQEQKRLMLQRFQEENPGFDFSQAQFSGTCPDPRTFMGGIHTD</sequence>
<dbReference type="InterPro" id="IPR008978">
    <property type="entry name" value="HSP20-like_chaperone"/>
</dbReference>
<dbReference type="FunFam" id="2.60.40.790:FF:000037">
    <property type="entry name" value="NudC domain-containing protein 2"/>
    <property type="match status" value="1"/>
</dbReference>
<dbReference type="Gene3D" id="2.60.40.790">
    <property type="match status" value="1"/>
</dbReference>
<dbReference type="GO" id="GO:0006457">
    <property type="term" value="P:protein folding"/>
    <property type="evidence" value="ECO:0007669"/>
    <property type="project" value="TreeGrafter"/>
</dbReference>
<dbReference type="GO" id="GO:0051082">
    <property type="term" value="F:unfolded protein binding"/>
    <property type="evidence" value="ECO:0007669"/>
    <property type="project" value="TreeGrafter"/>
</dbReference>
<dbReference type="PANTHER" id="PTHR12356:SF18">
    <property type="entry name" value="NUDC DOMAIN-CONTAINING PROTEIN 2"/>
    <property type="match status" value="1"/>
</dbReference>
<name>A0A453BUE2_AEGTS</name>
<protein>
    <recommendedName>
        <fullName evidence="1">CS domain-containing protein</fullName>
    </recommendedName>
</protein>
<dbReference type="FunFam" id="1.20.5.740:FF:000002">
    <property type="entry name" value="NudC domain-containing protein 2"/>
    <property type="match status" value="1"/>
</dbReference>
<dbReference type="CDD" id="cd06467">
    <property type="entry name" value="p23_NUDC_like"/>
    <property type="match status" value="1"/>
</dbReference>
<dbReference type="STRING" id="200361.A0A453BUE2"/>
<reference evidence="2" key="5">
    <citation type="journal article" date="2021" name="G3 (Bethesda)">
        <title>Aegilops tauschii genome assembly Aet v5.0 features greater sequence contiguity and improved annotation.</title>
        <authorList>
            <person name="Wang L."/>
            <person name="Zhu T."/>
            <person name="Rodriguez J.C."/>
            <person name="Deal K.R."/>
            <person name="Dubcovsky J."/>
            <person name="McGuire P.E."/>
            <person name="Lux T."/>
            <person name="Spannagl M."/>
            <person name="Mayer K.F.X."/>
            <person name="Baldrich P."/>
            <person name="Meyers B.C."/>
            <person name="Huo N."/>
            <person name="Gu Y.Q."/>
            <person name="Zhou H."/>
            <person name="Devos K.M."/>
            <person name="Bennetzen J.L."/>
            <person name="Unver T."/>
            <person name="Budak H."/>
            <person name="Gulick P.J."/>
            <person name="Galiba G."/>
            <person name="Kalapos B."/>
            <person name="Nelson D.R."/>
            <person name="Li P."/>
            <person name="You F.M."/>
            <person name="Luo M.C."/>
            <person name="Dvorak J."/>
        </authorList>
    </citation>
    <scope>NUCLEOTIDE SEQUENCE [LARGE SCALE GENOMIC DNA]</scope>
    <source>
        <strain evidence="2">cv. AL8/78</strain>
    </source>
</reference>
<reference evidence="3" key="2">
    <citation type="journal article" date="2017" name="Nat. Plants">
        <title>The Aegilops tauschii genome reveals multiple impacts of transposons.</title>
        <authorList>
            <person name="Zhao G."/>
            <person name="Zou C."/>
            <person name="Li K."/>
            <person name="Wang K."/>
            <person name="Li T."/>
            <person name="Gao L."/>
            <person name="Zhang X."/>
            <person name="Wang H."/>
            <person name="Yang Z."/>
            <person name="Liu X."/>
            <person name="Jiang W."/>
            <person name="Mao L."/>
            <person name="Kong X."/>
            <person name="Jiao Y."/>
            <person name="Jia J."/>
        </authorList>
    </citation>
    <scope>NUCLEOTIDE SEQUENCE [LARGE SCALE GENOMIC DNA]</scope>
    <source>
        <strain evidence="3">cv. AL8/78</strain>
    </source>
</reference>
<dbReference type="Gene3D" id="1.20.5.740">
    <property type="entry name" value="Single helix bin"/>
    <property type="match status" value="1"/>
</dbReference>
<reference evidence="2" key="4">
    <citation type="submission" date="2019-03" db="UniProtKB">
        <authorList>
            <consortium name="EnsemblPlants"/>
        </authorList>
    </citation>
    <scope>IDENTIFICATION</scope>
</reference>
<proteinExistence type="predicted"/>
<feature type="domain" description="CS" evidence="1">
    <location>
        <begin position="86"/>
        <end position="174"/>
    </location>
</feature>